<evidence type="ECO:0000313" key="2">
    <source>
        <dbReference type="EMBL" id="GIY20620.1"/>
    </source>
</evidence>
<reference evidence="2 3" key="1">
    <citation type="submission" date="2021-06" db="EMBL/GenBank/DDBJ databases">
        <title>Caerostris extrusa draft genome.</title>
        <authorList>
            <person name="Kono N."/>
            <person name="Arakawa K."/>
        </authorList>
    </citation>
    <scope>NUCLEOTIDE SEQUENCE [LARGE SCALE GENOMIC DNA]</scope>
</reference>
<protein>
    <submittedName>
        <fullName evidence="2">Uncharacterized protein</fullName>
    </submittedName>
</protein>
<keyword evidence="1" id="KW-1133">Transmembrane helix</keyword>
<evidence type="ECO:0000256" key="1">
    <source>
        <dbReference type="SAM" id="Phobius"/>
    </source>
</evidence>
<accession>A0AAV4RGL5</accession>
<gene>
    <name evidence="2" type="ORF">CEXT_577401</name>
</gene>
<name>A0AAV4RGL5_CAEEX</name>
<proteinExistence type="predicted"/>
<dbReference type="EMBL" id="BPLR01007915">
    <property type="protein sequence ID" value="GIY20620.1"/>
    <property type="molecule type" value="Genomic_DNA"/>
</dbReference>
<evidence type="ECO:0000313" key="3">
    <source>
        <dbReference type="Proteomes" id="UP001054945"/>
    </source>
</evidence>
<keyword evidence="1" id="KW-0472">Membrane</keyword>
<sequence>MQSLETPNSKAQSPQFRFIRLLSFPSTTEPHKHPYSRHSFRNTSIENSWLIPETLFKACRQFLGNDLGGQIWVDSSKEVEFELHRSSVLLGLTTSFLRISFRHFYFTLFLLFLLLLLFFISNLDLRNGCSQNKPLWELDKMKK</sequence>
<keyword evidence="3" id="KW-1185">Reference proteome</keyword>
<keyword evidence="1" id="KW-0812">Transmembrane</keyword>
<dbReference type="Proteomes" id="UP001054945">
    <property type="component" value="Unassembled WGS sequence"/>
</dbReference>
<feature type="transmembrane region" description="Helical" evidence="1">
    <location>
        <begin position="104"/>
        <end position="123"/>
    </location>
</feature>
<comment type="caution">
    <text evidence="2">The sequence shown here is derived from an EMBL/GenBank/DDBJ whole genome shotgun (WGS) entry which is preliminary data.</text>
</comment>
<dbReference type="AlphaFoldDB" id="A0AAV4RGL5"/>
<organism evidence="2 3">
    <name type="scientific">Caerostris extrusa</name>
    <name type="common">Bark spider</name>
    <name type="synonym">Caerostris bankana</name>
    <dbReference type="NCBI Taxonomy" id="172846"/>
    <lineage>
        <taxon>Eukaryota</taxon>
        <taxon>Metazoa</taxon>
        <taxon>Ecdysozoa</taxon>
        <taxon>Arthropoda</taxon>
        <taxon>Chelicerata</taxon>
        <taxon>Arachnida</taxon>
        <taxon>Araneae</taxon>
        <taxon>Araneomorphae</taxon>
        <taxon>Entelegynae</taxon>
        <taxon>Araneoidea</taxon>
        <taxon>Araneidae</taxon>
        <taxon>Caerostris</taxon>
    </lineage>
</organism>